<dbReference type="InterPro" id="IPR050626">
    <property type="entry name" value="Peptidase_M16"/>
</dbReference>
<dbReference type="InterPro" id="IPR011249">
    <property type="entry name" value="Metalloenz_LuxS/M16"/>
</dbReference>
<dbReference type="GO" id="GO:0046872">
    <property type="term" value="F:metal ion binding"/>
    <property type="evidence" value="ECO:0007669"/>
    <property type="project" value="InterPro"/>
</dbReference>
<feature type="domain" description="Peptidase M16 N-terminal" evidence="6">
    <location>
        <begin position="16"/>
        <end position="133"/>
    </location>
</feature>
<dbReference type="AlphaFoldDB" id="A0A5B8A040"/>
<name>A0A5B8A040_9BACT</name>
<feature type="domain" description="Peptidase M16 C-terminal" evidence="7">
    <location>
        <begin position="170"/>
        <end position="344"/>
    </location>
</feature>
<dbReference type="Pfam" id="PF05193">
    <property type="entry name" value="Peptidase_M16_C"/>
    <property type="match status" value="1"/>
</dbReference>
<dbReference type="InterPro" id="IPR007863">
    <property type="entry name" value="Peptidase_M16_C"/>
</dbReference>
<proteinExistence type="inferred from homology"/>
<dbReference type="GO" id="GO:0006508">
    <property type="term" value="P:proteolysis"/>
    <property type="evidence" value="ECO:0007669"/>
    <property type="project" value="UniProtKB-KW"/>
</dbReference>
<gene>
    <name evidence="8" type="ORF">FHG12_10045</name>
</gene>
<dbReference type="PANTHER" id="PTHR43690">
    <property type="entry name" value="NARDILYSIN"/>
    <property type="match status" value="1"/>
</dbReference>
<evidence type="ECO:0000256" key="3">
    <source>
        <dbReference type="ARBA" id="ARBA00022801"/>
    </source>
</evidence>
<evidence type="ECO:0000256" key="2">
    <source>
        <dbReference type="ARBA" id="ARBA00022670"/>
    </source>
</evidence>
<sequence>MIHFEEFTLANGLRCIVHEDHTTPIAVLNVLYNVGSRDEDPEHTGFAHLFEHLMFSGSVNIPSYDEPLQMVGGENNAFTSPDITNYYLTLPANNIETGFWLESDRMLSLAFSENGLEVQRKVVVEEFKQNYLNQPYGDVWLKLRPLAYQKHPYNWATIGKEVSHIENAVMDDVRAFFAKHYSPANAILVVAGAVTLAEAKRLAEKWFGPIPGGTKYERQLPVEPRQTEPRFLETTADVPLSALYKVYHMPSRQDPNYYTVDLLSDVLGRGKSSRLYQRLVKDRPLFNSISASVTGSLEPGLVVISGKPNAGVTLEQADAAVQEVIEELRSELVPAEELEKVKNQAESSIVFGEIELLNRAMNLAYCKLMGDANLVNQESANIQAVTPEAILAAAQDVLRPENSSTLYYRAEPKAPAETLLLAAEAE</sequence>
<reference evidence="8 9" key="1">
    <citation type="submission" date="2019-06" db="EMBL/GenBank/DDBJ databases">
        <authorList>
            <person name="Srinivasan S."/>
        </authorList>
    </citation>
    <scope>NUCLEOTIDE SEQUENCE [LARGE SCALE GENOMIC DNA]</scope>
    <source>
        <strain evidence="8 9">17J68-5</strain>
    </source>
</reference>
<dbReference type="Pfam" id="PF00675">
    <property type="entry name" value="Peptidase_M16"/>
    <property type="match status" value="1"/>
</dbReference>
<dbReference type="EMBL" id="CP040896">
    <property type="protein sequence ID" value="QDA60429.1"/>
    <property type="molecule type" value="Genomic_DNA"/>
</dbReference>
<dbReference type="Gene3D" id="3.30.830.10">
    <property type="entry name" value="Metalloenzyme, LuxS/M16 peptidase-like"/>
    <property type="match status" value="2"/>
</dbReference>
<keyword evidence="4" id="KW-0862">Zinc</keyword>
<dbReference type="PANTHER" id="PTHR43690:SF17">
    <property type="entry name" value="PROTEIN YHJJ"/>
    <property type="match status" value="1"/>
</dbReference>
<protein>
    <submittedName>
        <fullName evidence="8">Insulinase family protein</fullName>
    </submittedName>
</protein>
<dbReference type="RefSeq" id="WP_139515605.1">
    <property type="nucleotide sequence ID" value="NZ_CP040896.1"/>
</dbReference>
<comment type="similarity">
    <text evidence="1">Belongs to the peptidase M16 family.</text>
</comment>
<evidence type="ECO:0000256" key="1">
    <source>
        <dbReference type="ARBA" id="ARBA00007261"/>
    </source>
</evidence>
<evidence type="ECO:0000313" key="8">
    <source>
        <dbReference type="EMBL" id="QDA60429.1"/>
    </source>
</evidence>
<keyword evidence="9" id="KW-1185">Reference proteome</keyword>
<dbReference type="GO" id="GO:0008237">
    <property type="term" value="F:metallopeptidase activity"/>
    <property type="evidence" value="ECO:0007669"/>
    <property type="project" value="UniProtKB-KW"/>
</dbReference>
<evidence type="ECO:0000259" key="7">
    <source>
        <dbReference type="Pfam" id="PF05193"/>
    </source>
</evidence>
<dbReference type="KEGG" id="hyj:FHG12_10045"/>
<accession>A0A5B8A040</accession>
<organism evidence="8 9">
    <name type="scientific">Hymenobacter jejuensis</name>
    <dbReference type="NCBI Taxonomy" id="2502781"/>
    <lineage>
        <taxon>Bacteria</taxon>
        <taxon>Pseudomonadati</taxon>
        <taxon>Bacteroidota</taxon>
        <taxon>Cytophagia</taxon>
        <taxon>Cytophagales</taxon>
        <taxon>Hymenobacteraceae</taxon>
        <taxon>Hymenobacter</taxon>
    </lineage>
</organism>
<keyword evidence="5" id="KW-0482">Metalloprotease</keyword>
<evidence type="ECO:0000256" key="4">
    <source>
        <dbReference type="ARBA" id="ARBA00022833"/>
    </source>
</evidence>
<evidence type="ECO:0000256" key="5">
    <source>
        <dbReference type="ARBA" id="ARBA00023049"/>
    </source>
</evidence>
<keyword evidence="3" id="KW-0378">Hydrolase</keyword>
<dbReference type="InterPro" id="IPR011765">
    <property type="entry name" value="Pept_M16_N"/>
</dbReference>
<dbReference type="SUPFAM" id="SSF63411">
    <property type="entry name" value="LuxS/MPP-like metallohydrolase"/>
    <property type="match status" value="2"/>
</dbReference>
<dbReference type="Proteomes" id="UP000305398">
    <property type="component" value="Chromosome"/>
</dbReference>
<dbReference type="OrthoDB" id="9811314at2"/>
<keyword evidence="2" id="KW-0645">Protease</keyword>
<evidence type="ECO:0000313" key="9">
    <source>
        <dbReference type="Proteomes" id="UP000305398"/>
    </source>
</evidence>
<evidence type="ECO:0000259" key="6">
    <source>
        <dbReference type="Pfam" id="PF00675"/>
    </source>
</evidence>